<evidence type="ECO:0000256" key="7">
    <source>
        <dbReference type="ARBA" id="ARBA00022729"/>
    </source>
</evidence>
<evidence type="ECO:0000256" key="3">
    <source>
        <dbReference type="ARBA" id="ARBA00010012"/>
    </source>
</evidence>
<evidence type="ECO:0000256" key="5">
    <source>
        <dbReference type="ARBA" id="ARBA00022525"/>
    </source>
</evidence>
<dbReference type="Ensembl" id="ENSMGAT00000026226.1">
    <property type="protein sequence ID" value="ENSMGAP00000028629.1"/>
    <property type="gene ID" value="ENSMGAG00000022342.1"/>
</dbReference>
<evidence type="ECO:0000256" key="1">
    <source>
        <dbReference type="ARBA" id="ARBA00004263"/>
    </source>
</evidence>
<dbReference type="Proteomes" id="UP000001645">
    <property type="component" value="Chromosome Z"/>
</dbReference>
<sequence>MFELLKPCFACLDEFHATVLVLTGHLMGKKSTGDFPYAYEEENKIPFSASSENIKQLDDYLQREEMSKHLLQLLEGNENKSAHFSKGGLPWHTRNSWETDDSSSWKDMMENLLQVVNMKESTPS</sequence>
<dbReference type="GO" id="GO:0007218">
    <property type="term" value="P:neuropeptide signaling pathway"/>
    <property type="evidence" value="ECO:0007669"/>
    <property type="project" value="InterPro"/>
</dbReference>
<keyword evidence="7" id="KW-0732">Signal</keyword>
<comment type="similarity">
    <text evidence="3">Belongs to the bombesin/neuromedin-B/ranatensin family.</text>
</comment>
<dbReference type="GeneID" id="104914741"/>
<dbReference type="CTD" id="2922"/>
<dbReference type="OrthoDB" id="9879745at2759"/>
<organism evidence="10 11">
    <name type="scientific">Meleagris gallopavo</name>
    <name type="common">Wild turkey</name>
    <dbReference type="NCBI Taxonomy" id="9103"/>
    <lineage>
        <taxon>Eukaryota</taxon>
        <taxon>Metazoa</taxon>
        <taxon>Chordata</taxon>
        <taxon>Craniata</taxon>
        <taxon>Vertebrata</taxon>
        <taxon>Euteleostomi</taxon>
        <taxon>Archelosauria</taxon>
        <taxon>Archosauria</taxon>
        <taxon>Dinosauria</taxon>
        <taxon>Saurischia</taxon>
        <taxon>Theropoda</taxon>
        <taxon>Coelurosauria</taxon>
        <taxon>Aves</taxon>
        <taxon>Neognathae</taxon>
        <taxon>Galloanserae</taxon>
        <taxon>Galliformes</taxon>
        <taxon>Phasianidae</taxon>
        <taxon>Meleagridinae</taxon>
        <taxon>Meleagris</taxon>
    </lineage>
</organism>
<keyword evidence="9" id="KW-0968">Cytoplasmic vesicle</keyword>
<dbReference type="PANTHER" id="PTHR16866">
    <property type="entry name" value="GASTRIN-RELEASING PEPTIDE"/>
    <property type="match status" value="1"/>
</dbReference>
<evidence type="ECO:0000313" key="10">
    <source>
        <dbReference type="Ensembl" id="ENSMGAP00000028629.1"/>
    </source>
</evidence>
<reference evidence="10 11" key="1">
    <citation type="journal article" date="2010" name="PLoS Biol.">
        <title>Multi-platform next-generation sequencing of the domestic turkey (Meleagris gallopavo): genome assembly and analysis.</title>
        <authorList>
            <person name="Dalloul R.A."/>
            <person name="Long J.A."/>
            <person name="Zimin A.V."/>
            <person name="Aslam L."/>
            <person name="Beal K."/>
            <person name="Blomberg L.A."/>
            <person name="Bouffard P."/>
            <person name="Burt D.W."/>
            <person name="Crasta O."/>
            <person name="Crooijmans R.P."/>
            <person name="Cooper K."/>
            <person name="Coulombe R.A."/>
            <person name="De S."/>
            <person name="Delany M.E."/>
            <person name="Dodgson J.B."/>
            <person name="Dong J.J."/>
            <person name="Evans C."/>
            <person name="Frederickson K.M."/>
            <person name="Flicek P."/>
            <person name="Florea L."/>
            <person name="Folkerts O."/>
            <person name="Groenen M.A."/>
            <person name="Harkins T.T."/>
            <person name="Herrero J."/>
            <person name="Hoffmann S."/>
            <person name="Megens H.J."/>
            <person name="Jiang A."/>
            <person name="de Jong P."/>
            <person name="Kaiser P."/>
            <person name="Kim H."/>
            <person name="Kim K.W."/>
            <person name="Kim S."/>
            <person name="Langenberger D."/>
            <person name="Lee M.K."/>
            <person name="Lee T."/>
            <person name="Mane S."/>
            <person name="Marcais G."/>
            <person name="Marz M."/>
            <person name="McElroy A.P."/>
            <person name="Modise T."/>
            <person name="Nefedov M."/>
            <person name="Notredame C."/>
            <person name="Paton I.R."/>
            <person name="Payne W.S."/>
            <person name="Pertea G."/>
            <person name="Prickett D."/>
            <person name="Puiu D."/>
            <person name="Qioa D."/>
            <person name="Raineri E."/>
            <person name="Ruffier M."/>
            <person name="Salzberg S.L."/>
            <person name="Schatz M.C."/>
            <person name="Scheuring C."/>
            <person name="Schmidt C.J."/>
            <person name="Schroeder S."/>
            <person name="Searle S.M."/>
            <person name="Smith E.J."/>
            <person name="Smith J."/>
            <person name="Sonstegard T.S."/>
            <person name="Stadler P.F."/>
            <person name="Tafer H."/>
            <person name="Tu Z.J."/>
            <person name="Van Tassell C.P."/>
            <person name="Vilella A.J."/>
            <person name="Williams K.P."/>
            <person name="Yorke J.A."/>
            <person name="Zhang L."/>
            <person name="Zhang H.B."/>
            <person name="Zhang X."/>
            <person name="Zhang Y."/>
            <person name="Reed K.M."/>
        </authorList>
    </citation>
    <scope>NUCLEOTIDE SEQUENCE [LARGE SCALE GENOMIC DNA]</scope>
</reference>
<evidence type="ECO:0000256" key="6">
    <source>
        <dbReference type="ARBA" id="ARBA00022685"/>
    </source>
</evidence>
<dbReference type="KEGG" id="mgp:104914741"/>
<dbReference type="AlphaFoldDB" id="A0A803YA32"/>
<proteinExistence type="inferred from homology"/>
<gene>
    <name evidence="10" type="primary">GRP</name>
</gene>
<keyword evidence="5" id="KW-0964">Secreted</keyword>
<dbReference type="RefSeq" id="XP_010723439.1">
    <property type="nucleotide sequence ID" value="XM_010725137.3"/>
</dbReference>
<name>A0A803YA32_MELGA</name>
<keyword evidence="11" id="KW-1185">Reference proteome</keyword>
<dbReference type="InParanoid" id="A0A803YA32"/>
<evidence type="ECO:0000256" key="9">
    <source>
        <dbReference type="ARBA" id="ARBA00023329"/>
    </source>
</evidence>
<dbReference type="GO" id="GO:0005615">
    <property type="term" value="C:extracellular space"/>
    <property type="evidence" value="ECO:0007669"/>
    <property type="project" value="TreeGrafter"/>
</dbReference>
<accession>A0A803YA32</accession>
<keyword evidence="6" id="KW-0165">Cleavage on pair of basic residues</keyword>
<dbReference type="GO" id="GO:0005184">
    <property type="term" value="F:neuropeptide hormone activity"/>
    <property type="evidence" value="ECO:0007669"/>
    <property type="project" value="TreeGrafter"/>
</dbReference>
<evidence type="ECO:0000313" key="11">
    <source>
        <dbReference type="Proteomes" id="UP000001645"/>
    </source>
</evidence>
<dbReference type="PANTHER" id="PTHR16866:SF2">
    <property type="entry name" value="GASTRIN-RELEASING PEPTIDE"/>
    <property type="match status" value="1"/>
</dbReference>
<reference evidence="10" key="2">
    <citation type="submission" date="2025-08" db="UniProtKB">
        <authorList>
            <consortium name="Ensembl"/>
        </authorList>
    </citation>
    <scope>IDENTIFICATION</scope>
</reference>
<dbReference type="GO" id="GO:0031410">
    <property type="term" value="C:cytoplasmic vesicle"/>
    <property type="evidence" value="ECO:0007669"/>
    <property type="project" value="UniProtKB-SubCell"/>
</dbReference>
<protein>
    <recommendedName>
        <fullName evidence="4">Gastrin-releasing peptide</fullName>
    </recommendedName>
</protein>
<evidence type="ECO:0000256" key="4">
    <source>
        <dbReference type="ARBA" id="ARBA00016270"/>
    </source>
</evidence>
<comment type="subcellular location">
    <subcellularLocation>
        <location evidence="1">Cytoplasmic vesicle</location>
        <location evidence="1">Secretory vesicle lumen</location>
    </subcellularLocation>
    <subcellularLocation>
        <location evidence="2">Secreted</location>
    </subcellularLocation>
</comment>
<evidence type="ECO:0000256" key="2">
    <source>
        <dbReference type="ARBA" id="ARBA00004613"/>
    </source>
</evidence>
<reference evidence="10" key="3">
    <citation type="submission" date="2025-09" db="UniProtKB">
        <authorList>
            <consortium name="Ensembl"/>
        </authorList>
    </citation>
    <scope>IDENTIFICATION</scope>
</reference>
<keyword evidence="8" id="KW-0027">Amidation</keyword>
<dbReference type="GeneTree" id="ENSGT00960000189477"/>
<evidence type="ECO:0000256" key="8">
    <source>
        <dbReference type="ARBA" id="ARBA00022815"/>
    </source>
</evidence>
<dbReference type="InterPro" id="IPR000874">
    <property type="entry name" value="Bombesin"/>
</dbReference>